<comment type="function">
    <text evidence="10">Structural component of the gap junctions.</text>
</comment>
<dbReference type="GO" id="GO:0034220">
    <property type="term" value="P:monoatomic ion transmembrane transport"/>
    <property type="evidence" value="ECO:0007669"/>
    <property type="project" value="UniProtKB-KW"/>
</dbReference>
<evidence type="ECO:0000256" key="11">
    <source>
        <dbReference type="SAM" id="Coils"/>
    </source>
</evidence>
<accession>A0A183B7H1</accession>
<dbReference type="PROSITE" id="PS51013">
    <property type="entry name" value="PANNEXIN"/>
    <property type="match status" value="1"/>
</dbReference>
<dbReference type="EMBL" id="UZAN01059702">
    <property type="protein sequence ID" value="VDP92428.1"/>
    <property type="molecule type" value="Genomic_DNA"/>
</dbReference>
<evidence type="ECO:0000313" key="13">
    <source>
        <dbReference type="EMBL" id="VDP92428.1"/>
    </source>
</evidence>
<dbReference type="GO" id="GO:0005921">
    <property type="term" value="C:gap junction"/>
    <property type="evidence" value="ECO:0007669"/>
    <property type="project" value="UniProtKB-UniRule"/>
</dbReference>
<keyword evidence="6 10" id="KW-0406">Ion transport</keyword>
<keyword evidence="4 10" id="KW-0812">Transmembrane</keyword>
<feature type="coiled-coil region" evidence="11">
    <location>
        <begin position="124"/>
        <end position="151"/>
    </location>
</feature>
<dbReference type="Pfam" id="PF00876">
    <property type="entry name" value="Innexin"/>
    <property type="match status" value="1"/>
</dbReference>
<evidence type="ECO:0000256" key="6">
    <source>
        <dbReference type="ARBA" id="ARBA00023065"/>
    </source>
</evidence>
<keyword evidence="8 10" id="KW-0407">Ion channel</keyword>
<dbReference type="AlphaFoldDB" id="A0A183B7H1"/>
<dbReference type="GO" id="GO:0005886">
    <property type="term" value="C:plasma membrane"/>
    <property type="evidence" value="ECO:0007669"/>
    <property type="project" value="UniProtKB-SubCell"/>
</dbReference>
<name>A0A183B7H1_9TREM</name>
<sequence>MPWNSWHRAGSNDLRAHWEDLADWLNRFLSVVVVLILGFFSLIYVYSSRQISCYSPNNLSDFRLEYIHEQCWAHVVGDHEKYSHGPMFATPSNVMLSIVGFSIPYLLWRHFAETLIDSAIKLIMKRLELALDKLDDKIDRHTNEAARYVIQSITFIDVLSTTTQLSGPVAQTKTRITTQITFVTRMARSKMRIGIPWLRFVVKALYLINVIMQWIYTNQMINYDYKRRVFRKCQLQVSLYGTQELSCTLLGDVFLYHGYYTFNSWLWYVMLFTIAVFFLWIGYTIWLSCRRMRWIKQRLIRAHSCIPTEEHHSDQAHPSCAECGLVVGDHTFIVEARDFVRLISQTDAVVLLELIDHRVGSLVTDQILLKSWHIYIGRRGFAKPVASKPGQPHEIQSMLMGDESAE</sequence>
<reference evidence="13 14" key="2">
    <citation type="submission" date="2018-11" db="EMBL/GenBank/DDBJ databases">
        <authorList>
            <consortium name="Pathogen Informatics"/>
        </authorList>
    </citation>
    <scope>NUCLEOTIDE SEQUENCE [LARGE SCALE GENOMIC DNA]</scope>
    <source>
        <strain evidence="13 14">Egypt</strain>
    </source>
</reference>
<proteinExistence type="inferred from homology"/>
<dbReference type="PANTHER" id="PTHR11893:SF36">
    <property type="entry name" value="INNEXIN-5"/>
    <property type="match status" value="1"/>
</dbReference>
<keyword evidence="2 10" id="KW-0813">Transport</keyword>
<evidence type="ECO:0000256" key="12">
    <source>
        <dbReference type="SAM" id="MobiDB-lite"/>
    </source>
</evidence>
<evidence type="ECO:0000256" key="9">
    <source>
        <dbReference type="PIRSR" id="PIRSR600990-52"/>
    </source>
</evidence>
<dbReference type="PANTHER" id="PTHR11893">
    <property type="entry name" value="INNEXIN"/>
    <property type="match status" value="1"/>
</dbReference>
<comment type="subcellular location">
    <subcellularLocation>
        <location evidence="1 10">Cell membrane</location>
        <topology evidence="1 10">Multi-pass membrane protein</topology>
    </subcellularLocation>
</comment>
<feature type="transmembrane region" description="Helical" evidence="10">
    <location>
        <begin position="265"/>
        <end position="289"/>
    </location>
</feature>
<dbReference type="InterPro" id="IPR000990">
    <property type="entry name" value="Innexin"/>
</dbReference>
<keyword evidence="3" id="KW-1003">Cell membrane</keyword>
<evidence type="ECO:0000313" key="14">
    <source>
        <dbReference type="Proteomes" id="UP000272942"/>
    </source>
</evidence>
<gene>
    <name evidence="10" type="primary">inx</name>
    <name evidence="13" type="ORF">ECPE_LOCUS15156</name>
</gene>
<organism evidence="15">
    <name type="scientific">Echinostoma caproni</name>
    <dbReference type="NCBI Taxonomy" id="27848"/>
    <lineage>
        <taxon>Eukaryota</taxon>
        <taxon>Metazoa</taxon>
        <taxon>Spiralia</taxon>
        <taxon>Lophotrochozoa</taxon>
        <taxon>Platyhelminthes</taxon>
        <taxon>Trematoda</taxon>
        <taxon>Digenea</taxon>
        <taxon>Plagiorchiida</taxon>
        <taxon>Echinostomata</taxon>
        <taxon>Echinostomatoidea</taxon>
        <taxon>Echinostomatidae</taxon>
        <taxon>Echinostoma</taxon>
    </lineage>
</organism>
<evidence type="ECO:0000256" key="3">
    <source>
        <dbReference type="ARBA" id="ARBA00022475"/>
    </source>
</evidence>
<dbReference type="Proteomes" id="UP000272942">
    <property type="component" value="Unassembled WGS sequence"/>
</dbReference>
<keyword evidence="11" id="KW-0175">Coiled coil</keyword>
<feature type="transmembrane region" description="Helical" evidence="10">
    <location>
        <begin position="28"/>
        <end position="46"/>
    </location>
</feature>
<protein>
    <recommendedName>
        <fullName evidence="10">Innexin</fullName>
    </recommendedName>
</protein>
<evidence type="ECO:0000256" key="7">
    <source>
        <dbReference type="ARBA" id="ARBA00023136"/>
    </source>
</evidence>
<evidence type="ECO:0000256" key="4">
    <source>
        <dbReference type="ARBA" id="ARBA00022692"/>
    </source>
</evidence>
<keyword evidence="9" id="KW-0325">Glycoprotein</keyword>
<comment type="caution">
    <text evidence="10">Lacks conserved residue(s) required for the propagation of feature annotation.</text>
</comment>
<feature type="glycosylation site" description="N-linked (GlcNAc...) asparagine" evidence="9">
    <location>
        <position position="58"/>
    </location>
</feature>
<evidence type="ECO:0000313" key="15">
    <source>
        <dbReference type="WBParaSite" id="ECPE_0001519601-mRNA-1"/>
    </source>
</evidence>
<evidence type="ECO:0000256" key="8">
    <source>
        <dbReference type="ARBA" id="ARBA00023303"/>
    </source>
</evidence>
<comment type="similarity">
    <text evidence="10">Belongs to the pannexin family.</text>
</comment>
<keyword evidence="7 10" id="KW-0472">Membrane</keyword>
<dbReference type="GO" id="GO:0005243">
    <property type="term" value="F:gap junction channel activity"/>
    <property type="evidence" value="ECO:0007669"/>
    <property type="project" value="TreeGrafter"/>
</dbReference>
<evidence type="ECO:0000256" key="1">
    <source>
        <dbReference type="ARBA" id="ARBA00004651"/>
    </source>
</evidence>
<dbReference type="WBParaSite" id="ECPE_0001519601-mRNA-1">
    <property type="protein sequence ID" value="ECPE_0001519601-mRNA-1"/>
    <property type="gene ID" value="ECPE_0001519601"/>
</dbReference>
<keyword evidence="14" id="KW-1185">Reference proteome</keyword>
<dbReference type="OrthoDB" id="6312551at2759"/>
<evidence type="ECO:0000256" key="2">
    <source>
        <dbReference type="ARBA" id="ARBA00022448"/>
    </source>
</evidence>
<reference evidence="15" key="1">
    <citation type="submission" date="2016-06" db="UniProtKB">
        <authorList>
            <consortium name="WormBaseParasite"/>
        </authorList>
    </citation>
    <scope>IDENTIFICATION</scope>
</reference>
<keyword evidence="5 10" id="KW-1133">Transmembrane helix</keyword>
<evidence type="ECO:0000256" key="10">
    <source>
        <dbReference type="RuleBase" id="RU010713"/>
    </source>
</evidence>
<feature type="region of interest" description="Disordered" evidence="12">
    <location>
        <begin position="387"/>
        <end position="406"/>
    </location>
</feature>
<evidence type="ECO:0000256" key="5">
    <source>
        <dbReference type="ARBA" id="ARBA00022989"/>
    </source>
</evidence>
<feature type="transmembrane region" description="Helical" evidence="10">
    <location>
        <begin position="197"/>
        <end position="216"/>
    </location>
</feature>